<organism evidence="3 6">
    <name type="scientific">Ogataea haglerorum</name>
    <dbReference type="NCBI Taxonomy" id="1937702"/>
    <lineage>
        <taxon>Eukaryota</taxon>
        <taxon>Fungi</taxon>
        <taxon>Dikarya</taxon>
        <taxon>Ascomycota</taxon>
        <taxon>Saccharomycotina</taxon>
        <taxon>Pichiomycetes</taxon>
        <taxon>Pichiales</taxon>
        <taxon>Pichiaceae</taxon>
        <taxon>Ogataea</taxon>
    </lineage>
</organism>
<dbReference type="EMBL" id="JAHLUH010000004">
    <property type="protein sequence ID" value="KAG7728446.1"/>
    <property type="molecule type" value="Genomic_DNA"/>
</dbReference>
<accession>A0AAN6D6Z5</accession>
<gene>
    <name evidence="3" type="ORF">KL933_001679</name>
    <name evidence="4" type="ORF">KL946_000859</name>
</gene>
<evidence type="ECO:0000313" key="6">
    <source>
        <dbReference type="Proteomes" id="UP000738402"/>
    </source>
</evidence>
<dbReference type="PANTHER" id="PTHR23310:SF133">
    <property type="entry name" value="COA BINDING PROTEIN, PUTATIVE (AFU_ORTHOLOGUE AFUA_1G12300)-RELATED"/>
    <property type="match status" value="1"/>
</dbReference>
<dbReference type="Gene3D" id="1.20.80.10">
    <property type="match status" value="1"/>
</dbReference>
<dbReference type="PROSITE" id="PS51228">
    <property type="entry name" value="ACB_2"/>
    <property type="match status" value="1"/>
</dbReference>
<comment type="caution">
    <text evidence="3">The sequence shown here is derived from an EMBL/GenBank/DDBJ whole genome shotgun (WGS) entry which is preliminary data.</text>
</comment>
<dbReference type="AlphaFoldDB" id="A0AAN6D6Z5"/>
<proteinExistence type="predicted"/>
<dbReference type="InterPro" id="IPR035984">
    <property type="entry name" value="Acyl-CoA-binding_sf"/>
</dbReference>
<dbReference type="InterPro" id="IPR000582">
    <property type="entry name" value="Acyl-CoA-binding_protein"/>
</dbReference>
<dbReference type="PANTHER" id="PTHR23310">
    <property type="entry name" value="ACYL-COA-BINDING PROTEIN, ACBP"/>
    <property type="match status" value="1"/>
</dbReference>
<dbReference type="EMBL" id="JAHLUN010000002">
    <property type="protein sequence ID" value="KAG7768041.1"/>
    <property type="molecule type" value="Genomic_DNA"/>
</dbReference>
<dbReference type="SUPFAM" id="SSF47027">
    <property type="entry name" value="Acyl-CoA binding protein"/>
    <property type="match status" value="1"/>
</dbReference>
<evidence type="ECO:0000313" key="3">
    <source>
        <dbReference type="EMBL" id="KAG7728446.1"/>
    </source>
</evidence>
<dbReference type="GO" id="GO:0006631">
    <property type="term" value="P:fatty acid metabolic process"/>
    <property type="evidence" value="ECO:0007669"/>
    <property type="project" value="TreeGrafter"/>
</dbReference>
<feature type="domain" description="ACB" evidence="2">
    <location>
        <begin position="5"/>
        <end position="103"/>
    </location>
</feature>
<evidence type="ECO:0000313" key="4">
    <source>
        <dbReference type="EMBL" id="KAG7768041.1"/>
    </source>
</evidence>
<dbReference type="GO" id="GO:0000062">
    <property type="term" value="F:fatty-acyl-CoA binding"/>
    <property type="evidence" value="ECO:0007669"/>
    <property type="project" value="InterPro"/>
</dbReference>
<evidence type="ECO:0000259" key="2">
    <source>
        <dbReference type="PROSITE" id="PS51228"/>
    </source>
</evidence>
<sequence>MSDSIDRVFVKAIATIRTLSTRSPKSSLPRPPLANRVKLYGLYKQATEGDVTGLMERPIGSRPEDEAAKRKWDAWKLEEGLSKTDAKKQYISYLIDTMRSHANESAEARELLSELEYLWDQVKDQQVSPTLGEFHPEAPLSTRAQSPALSLYRLTSSGSHANLVRPVSRLSMASAAAAEKQAAQGAGHRAVSSNATISQMAGYGATTSGLNSQGVDTTKNLDFVRWQNDINATLTRLSYEISSLKTIGLNAHLRDSPPARNVPRKDRRRRTLHARIRALIVTLLSKLFNVFKTVLKHAALDSVVALVFLGLLHKISTVQGWDADLGQALGSHADSVLHGVRELCHRVFSSKWTFWGRGQQQNALISI</sequence>
<evidence type="ECO:0000313" key="5">
    <source>
        <dbReference type="Proteomes" id="UP000697297"/>
    </source>
</evidence>
<dbReference type="InterPro" id="IPR014352">
    <property type="entry name" value="FERM/acyl-CoA-bd_prot_sf"/>
</dbReference>
<keyword evidence="1" id="KW-0446">Lipid-binding</keyword>
<name>A0AAN6D6Z5_9ASCO</name>
<keyword evidence="5" id="KW-1185">Reference proteome</keyword>
<dbReference type="Proteomes" id="UP000697297">
    <property type="component" value="Unassembled WGS sequence"/>
</dbReference>
<dbReference type="Pfam" id="PF00887">
    <property type="entry name" value="ACBP"/>
    <property type="match status" value="1"/>
</dbReference>
<protein>
    <recommendedName>
        <fullName evidence="2">ACB domain-containing protein</fullName>
    </recommendedName>
</protein>
<dbReference type="Proteomes" id="UP000738402">
    <property type="component" value="Unassembled WGS sequence"/>
</dbReference>
<reference evidence="3 5" key="1">
    <citation type="journal article" date="2021" name="G3 (Bethesda)">
        <title>Genomic diversity, chromosomal rearrangements, and interspecies hybridization in the ogataea polymorpha species complex.</title>
        <authorList>
            <person name="Hanson S.J."/>
            <person name="Cinneide E.O."/>
            <person name="Salzberg L.I."/>
            <person name="Wolfe K.H."/>
            <person name="McGowan J."/>
            <person name="Fitzpatrick D.A."/>
            <person name="Matlin K."/>
        </authorList>
    </citation>
    <scope>NUCLEOTIDE SEQUENCE</scope>
    <source>
        <strain evidence="4">81-436-3</strain>
        <strain evidence="3">83-405-1</strain>
    </source>
</reference>
<evidence type="ECO:0000256" key="1">
    <source>
        <dbReference type="ARBA" id="ARBA00023121"/>
    </source>
</evidence>